<comment type="caution">
    <text evidence="9">The sequence shown here is derived from an EMBL/GenBank/DDBJ whole genome shotgun (WGS) entry which is preliminary data.</text>
</comment>
<comment type="similarity">
    <text evidence="7">Belongs to the binding-protein-dependent transport system permease family.</text>
</comment>
<dbReference type="RefSeq" id="WP_307591639.1">
    <property type="nucleotide sequence ID" value="NZ_JAUSRV010000001.1"/>
</dbReference>
<evidence type="ECO:0000256" key="7">
    <source>
        <dbReference type="RuleBase" id="RU363032"/>
    </source>
</evidence>
<protein>
    <submittedName>
        <fullName evidence="9">ABC-type nitrate/sulfonate/bicarbonate transport system permease component</fullName>
    </submittedName>
</protein>
<dbReference type="Gene3D" id="1.10.3720.10">
    <property type="entry name" value="MetI-like"/>
    <property type="match status" value="1"/>
</dbReference>
<evidence type="ECO:0000256" key="6">
    <source>
        <dbReference type="ARBA" id="ARBA00023136"/>
    </source>
</evidence>
<feature type="transmembrane region" description="Helical" evidence="7">
    <location>
        <begin position="138"/>
        <end position="169"/>
    </location>
</feature>
<keyword evidence="3" id="KW-1003">Cell membrane</keyword>
<dbReference type="EMBL" id="JAUSRV010000001">
    <property type="protein sequence ID" value="MDP9968974.1"/>
    <property type="molecule type" value="Genomic_DNA"/>
</dbReference>
<evidence type="ECO:0000256" key="2">
    <source>
        <dbReference type="ARBA" id="ARBA00022448"/>
    </source>
</evidence>
<comment type="subcellular location">
    <subcellularLocation>
        <location evidence="1 7">Cell membrane</location>
        <topology evidence="1 7">Multi-pass membrane protein</topology>
    </subcellularLocation>
</comment>
<dbReference type="GO" id="GO:0042918">
    <property type="term" value="P:alkanesulfonate transmembrane transport"/>
    <property type="evidence" value="ECO:0007669"/>
    <property type="project" value="UniProtKB-ARBA"/>
</dbReference>
<keyword evidence="4 7" id="KW-0812">Transmembrane</keyword>
<feature type="transmembrane region" description="Helical" evidence="7">
    <location>
        <begin position="94"/>
        <end position="118"/>
    </location>
</feature>
<dbReference type="PANTHER" id="PTHR30151">
    <property type="entry name" value="ALKANE SULFONATE ABC TRANSPORTER-RELATED, MEMBRANE SUBUNIT"/>
    <property type="match status" value="1"/>
</dbReference>
<dbReference type="Proteomes" id="UP001224845">
    <property type="component" value="Unassembled WGS sequence"/>
</dbReference>
<dbReference type="CDD" id="cd06261">
    <property type="entry name" value="TM_PBP2"/>
    <property type="match status" value="1"/>
</dbReference>
<evidence type="ECO:0000256" key="4">
    <source>
        <dbReference type="ARBA" id="ARBA00022692"/>
    </source>
</evidence>
<evidence type="ECO:0000313" key="9">
    <source>
        <dbReference type="EMBL" id="MDP9968974.1"/>
    </source>
</evidence>
<reference evidence="9" key="1">
    <citation type="submission" date="2023-07" db="EMBL/GenBank/DDBJ databases">
        <title>Sorghum-associated microbial communities from plants grown in Nebraska, USA.</title>
        <authorList>
            <person name="Schachtman D."/>
        </authorList>
    </citation>
    <scope>NUCLEOTIDE SEQUENCE</scope>
    <source>
        <strain evidence="9">DS3315</strain>
    </source>
</reference>
<dbReference type="AlphaFoldDB" id="A0AAW8E9L4"/>
<keyword evidence="6 7" id="KW-0472">Membrane</keyword>
<dbReference type="InterPro" id="IPR000515">
    <property type="entry name" value="MetI-like"/>
</dbReference>
<dbReference type="SUPFAM" id="SSF161098">
    <property type="entry name" value="MetI-like"/>
    <property type="match status" value="1"/>
</dbReference>
<evidence type="ECO:0000313" key="10">
    <source>
        <dbReference type="Proteomes" id="UP001224845"/>
    </source>
</evidence>
<proteinExistence type="inferred from homology"/>
<feature type="domain" description="ABC transmembrane type-1" evidence="8">
    <location>
        <begin position="90"/>
        <end position="270"/>
    </location>
</feature>
<name>A0AAW8E9L4_VARPD</name>
<dbReference type="PROSITE" id="PS50928">
    <property type="entry name" value="ABC_TM1"/>
    <property type="match status" value="1"/>
</dbReference>
<dbReference type="FunFam" id="1.10.3720.10:FF:000003">
    <property type="entry name" value="Aliphatic sulfonate ABC transporter permease"/>
    <property type="match status" value="1"/>
</dbReference>
<dbReference type="InterPro" id="IPR035906">
    <property type="entry name" value="MetI-like_sf"/>
</dbReference>
<keyword evidence="2 7" id="KW-0813">Transport</keyword>
<evidence type="ECO:0000259" key="8">
    <source>
        <dbReference type="PROSITE" id="PS50928"/>
    </source>
</evidence>
<sequence length="287" mass="30632">MNTSQLRIPEPATPMRSGISTLVASLVRRRFLAVIPLVIVWELGARLGATGTALPAFSAVIETFLQGLFTLPGAGPYGGANDVPILLYQAGSSLVRVGAGFGFAALVGVPLGFAMGYFKTVNSNLDPIVSTLRPIPPIAWIPLAILWFGLGMKPTIFIIFIGTLFPIVLNTQQGVRGASKRLTEFALVLGASRVQILRKVIVYEAFPSVITGMRVGFGIGWMSVVAAEMIAAKSGLGYLIMTARWVFATDMVLAGMLMIGLIGFAGDLLLRSVEARFSRWRAAMVVS</sequence>
<organism evidence="9 10">
    <name type="scientific">Variovorax paradoxus</name>
    <dbReference type="NCBI Taxonomy" id="34073"/>
    <lineage>
        <taxon>Bacteria</taxon>
        <taxon>Pseudomonadati</taxon>
        <taxon>Pseudomonadota</taxon>
        <taxon>Betaproteobacteria</taxon>
        <taxon>Burkholderiales</taxon>
        <taxon>Comamonadaceae</taxon>
        <taxon>Variovorax</taxon>
    </lineage>
</organism>
<evidence type="ECO:0000256" key="5">
    <source>
        <dbReference type="ARBA" id="ARBA00022989"/>
    </source>
</evidence>
<evidence type="ECO:0000256" key="1">
    <source>
        <dbReference type="ARBA" id="ARBA00004651"/>
    </source>
</evidence>
<keyword evidence="5 7" id="KW-1133">Transmembrane helix</keyword>
<evidence type="ECO:0000256" key="3">
    <source>
        <dbReference type="ARBA" id="ARBA00022475"/>
    </source>
</evidence>
<dbReference type="Pfam" id="PF00528">
    <property type="entry name" value="BPD_transp_1"/>
    <property type="match status" value="1"/>
</dbReference>
<dbReference type="GO" id="GO:0005886">
    <property type="term" value="C:plasma membrane"/>
    <property type="evidence" value="ECO:0007669"/>
    <property type="project" value="UniProtKB-SubCell"/>
</dbReference>
<dbReference type="PANTHER" id="PTHR30151:SF0">
    <property type="entry name" value="ABC TRANSPORTER PERMEASE PROTEIN MJ0413-RELATED"/>
    <property type="match status" value="1"/>
</dbReference>
<accession>A0AAW8E9L4</accession>
<feature type="transmembrane region" description="Helical" evidence="7">
    <location>
        <begin position="245"/>
        <end position="270"/>
    </location>
</feature>
<gene>
    <name evidence="9" type="ORF">J2W39_000197</name>
</gene>